<proteinExistence type="predicted"/>
<accession>A0A7R8W7Z8</accession>
<organism evidence="1">
    <name type="scientific">Cyprideis torosa</name>
    <dbReference type="NCBI Taxonomy" id="163714"/>
    <lineage>
        <taxon>Eukaryota</taxon>
        <taxon>Metazoa</taxon>
        <taxon>Ecdysozoa</taxon>
        <taxon>Arthropoda</taxon>
        <taxon>Crustacea</taxon>
        <taxon>Oligostraca</taxon>
        <taxon>Ostracoda</taxon>
        <taxon>Podocopa</taxon>
        <taxon>Podocopida</taxon>
        <taxon>Cytherocopina</taxon>
        <taxon>Cytheroidea</taxon>
        <taxon>Cytherideidae</taxon>
        <taxon>Cyprideis</taxon>
    </lineage>
</organism>
<dbReference type="AlphaFoldDB" id="A0A7R8W7Z8"/>
<reference evidence="1" key="1">
    <citation type="submission" date="2020-11" db="EMBL/GenBank/DDBJ databases">
        <authorList>
            <person name="Tran Van P."/>
        </authorList>
    </citation>
    <scope>NUCLEOTIDE SEQUENCE</scope>
</reference>
<name>A0A7R8W7Z8_9CRUS</name>
<protein>
    <submittedName>
        <fullName evidence="1">Uncharacterized protein</fullName>
    </submittedName>
</protein>
<evidence type="ECO:0000313" key="1">
    <source>
        <dbReference type="EMBL" id="CAD7224517.1"/>
    </source>
</evidence>
<dbReference type="EMBL" id="OB660388">
    <property type="protein sequence ID" value="CAD7224517.1"/>
    <property type="molecule type" value="Genomic_DNA"/>
</dbReference>
<gene>
    <name evidence="1" type="ORF">CTOB1V02_LOCUS2474</name>
</gene>
<sequence length="193" mass="20978">MTLANGPLVAPPASVSRFWYKAIVAITTTSSPFIATPFACRSPAPSSSVASPPISLWTLFFRRCYWDCRRGLAASACFGRAEGEQQPDEVVLEDDDEARGLDNPLSYMFGSLLLRATSDAEQPVGDIRHHSLLNPSVSESTVSLQSPPGTTQLKDEIAEVSREMDNYEPHDDGTSKLSEMIQAAVRCVVEGKI</sequence>